<dbReference type="Proteomes" id="UP001634394">
    <property type="component" value="Unassembled WGS sequence"/>
</dbReference>
<keyword evidence="3" id="KW-1185">Reference proteome</keyword>
<evidence type="ECO:0000256" key="1">
    <source>
        <dbReference type="SAM" id="MobiDB-lite"/>
    </source>
</evidence>
<dbReference type="AlphaFoldDB" id="A0ABD3XJK0"/>
<organism evidence="2 3">
    <name type="scientific">Sinanodonta woodiana</name>
    <name type="common">Chinese pond mussel</name>
    <name type="synonym">Anodonta woodiana</name>
    <dbReference type="NCBI Taxonomy" id="1069815"/>
    <lineage>
        <taxon>Eukaryota</taxon>
        <taxon>Metazoa</taxon>
        <taxon>Spiralia</taxon>
        <taxon>Lophotrochozoa</taxon>
        <taxon>Mollusca</taxon>
        <taxon>Bivalvia</taxon>
        <taxon>Autobranchia</taxon>
        <taxon>Heteroconchia</taxon>
        <taxon>Palaeoheterodonta</taxon>
        <taxon>Unionida</taxon>
        <taxon>Unionoidea</taxon>
        <taxon>Unionidae</taxon>
        <taxon>Unioninae</taxon>
        <taxon>Sinanodonta</taxon>
    </lineage>
</organism>
<feature type="region of interest" description="Disordered" evidence="1">
    <location>
        <begin position="1"/>
        <end position="122"/>
    </location>
</feature>
<reference evidence="2 3" key="1">
    <citation type="submission" date="2024-11" db="EMBL/GenBank/DDBJ databases">
        <title>Chromosome-level genome assembly of the freshwater bivalve Anodonta woodiana.</title>
        <authorList>
            <person name="Chen X."/>
        </authorList>
    </citation>
    <scope>NUCLEOTIDE SEQUENCE [LARGE SCALE GENOMIC DNA]</scope>
    <source>
        <strain evidence="2">MN2024</strain>
        <tissue evidence="2">Gills</tissue>
    </source>
</reference>
<sequence length="299" mass="34677">MPCLPRKDPNIIEPKETQQWKHVDRYGETKIRYASRGLKARPRSAHQLQPRRNYPQEASNNDPVQEPEHDPVQEPEPQTSSKLPPPRPRPVSASKENYYETVEDPRLQAVTPLPPLRKPVHQQIQPPEIYDLDNSYVIERPQKREAMQHHAKREPDEFYVSVPIFTERLNHSMRHKNTYVYEDSPAMSDSMSYASSMRDYSIAHRSQRPPDRLKPQPRPLSAQPASQHPSTGFMKTYLHHNASFPSSRSHHNPASEISFRTNQSSSGSVYDVEFEPPCPLRKTIRLRGIIIDSDNEDQR</sequence>
<protein>
    <submittedName>
        <fullName evidence="2">Uncharacterized protein</fullName>
    </submittedName>
</protein>
<feature type="region of interest" description="Disordered" evidence="1">
    <location>
        <begin position="201"/>
        <end position="274"/>
    </location>
</feature>
<dbReference type="EMBL" id="JBJQND010000002">
    <property type="protein sequence ID" value="KAL3885791.1"/>
    <property type="molecule type" value="Genomic_DNA"/>
</dbReference>
<accession>A0ABD3XJK0</accession>
<comment type="caution">
    <text evidence="2">The sequence shown here is derived from an EMBL/GenBank/DDBJ whole genome shotgun (WGS) entry which is preliminary data.</text>
</comment>
<feature type="compositionally biased region" description="Polar residues" evidence="1">
    <location>
        <begin position="258"/>
        <end position="268"/>
    </location>
</feature>
<proteinExistence type="predicted"/>
<evidence type="ECO:0000313" key="2">
    <source>
        <dbReference type="EMBL" id="KAL3885791.1"/>
    </source>
</evidence>
<evidence type="ECO:0000313" key="3">
    <source>
        <dbReference type="Proteomes" id="UP001634394"/>
    </source>
</evidence>
<name>A0ABD3XJK0_SINWO</name>
<feature type="compositionally biased region" description="Basic and acidic residues" evidence="1">
    <location>
        <begin position="1"/>
        <end position="31"/>
    </location>
</feature>
<gene>
    <name evidence="2" type="ORF">ACJMK2_025829</name>
</gene>